<dbReference type="SMART" id="SM00344">
    <property type="entry name" value="HTH_ASNC"/>
    <property type="match status" value="1"/>
</dbReference>
<evidence type="ECO:0000256" key="3">
    <source>
        <dbReference type="ARBA" id="ARBA00023163"/>
    </source>
</evidence>
<evidence type="ECO:0000256" key="2">
    <source>
        <dbReference type="ARBA" id="ARBA00023125"/>
    </source>
</evidence>
<dbReference type="EMBL" id="PTJD01000002">
    <property type="protein sequence ID" value="PPK97915.1"/>
    <property type="molecule type" value="Genomic_DNA"/>
</dbReference>
<dbReference type="PANTHER" id="PTHR30154:SF34">
    <property type="entry name" value="TRANSCRIPTIONAL REGULATOR AZLB"/>
    <property type="match status" value="1"/>
</dbReference>
<dbReference type="GO" id="GO:0005829">
    <property type="term" value="C:cytosol"/>
    <property type="evidence" value="ECO:0007669"/>
    <property type="project" value="TreeGrafter"/>
</dbReference>
<dbReference type="InterPro" id="IPR036390">
    <property type="entry name" value="WH_DNA-bd_sf"/>
</dbReference>
<dbReference type="SUPFAM" id="SSF54909">
    <property type="entry name" value="Dimeric alpha+beta barrel"/>
    <property type="match status" value="1"/>
</dbReference>
<keyword evidence="1" id="KW-0805">Transcription regulation</keyword>
<dbReference type="InterPro" id="IPR000485">
    <property type="entry name" value="AsnC-type_HTH_dom"/>
</dbReference>
<evidence type="ECO:0000313" key="5">
    <source>
        <dbReference type="EMBL" id="PPK97915.1"/>
    </source>
</evidence>
<evidence type="ECO:0000256" key="1">
    <source>
        <dbReference type="ARBA" id="ARBA00023015"/>
    </source>
</evidence>
<dbReference type="PANTHER" id="PTHR30154">
    <property type="entry name" value="LEUCINE-RESPONSIVE REGULATORY PROTEIN"/>
    <property type="match status" value="1"/>
</dbReference>
<gene>
    <name evidence="5" type="ORF">CLV92_10265</name>
</gene>
<reference evidence="5 6" key="1">
    <citation type="submission" date="2018-02" db="EMBL/GenBank/DDBJ databases">
        <title>Genomic Encyclopedia of Archaeal and Bacterial Type Strains, Phase II (KMG-II): from individual species to whole genera.</title>
        <authorList>
            <person name="Goeker M."/>
        </authorList>
    </citation>
    <scope>NUCLEOTIDE SEQUENCE [LARGE SCALE GENOMIC DNA]</scope>
    <source>
        <strain evidence="5 6">DSM 22857</strain>
    </source>
</reference>
<comment type="caution">
    <text evidence="5">The sequence shown here is derived from an EMBL/GenBank/DDBJ whole genome shotgun (WGS) entry which is preliminary data.</text>
</comment>
<keyword evidence="6" id="KW-1185">Reference proteome</keyword>
<dbReference type="InterPro" id="IPR019888">
    <property type="entry name" value="Tscrpt_reg_AsnC-like"/>
</dbReference>
<name>A0A2S6IUG7_9ACTN</name>
<dbReference type="Gene3D" id="1.10.10.10">
    <property type="entry name" value="Winged helix-like DNA-binding domain superfamily/Winged helix DNA-binding domain"/>
    <property type="match status" value="1"/>
</dbReference>
<dbReference type="InterPro" id="IPR019887">
    <property type="entry name" value="Tscrpt_reg_AsnC/Lrp_C"/>
</dbReference>
<protein>
    <submittedName>
        <fullName evidence="5">DNA-binding Lrp family transcriptional regulator</fullName>
    </submittedName>
</protein>
<keyword evidence="3" id="KW-0804">Transcription</keyword>
<dbReference type="SUPFAM" id="SSF46785">
    <property type="entry name" value="Winged helix' DNA-binding domain"/>
    <property type="match status" value="1"/>
</dbReference>
<organism evidence="5 6">
    <name type="scientific">Kineococcus xinjiangensis</name>
    <dbReference type="NCBI Taxonomy" id="512762"/>
    <lineage>
        <taxon>Bacteria</taxon>
        <taxon>Bacillati</taxon>
        <taxon>Actinomycetota</taxon>
        <taxon>Actinomycetes</taxon>
        <taxon>Kineosporiales</taxon>
        <taxon>Kineosporiaceae</taxon>
        <taxon>Kineococcus</taxon>
    </lineage>
</organism>
<evidence type="ECO:0000259" key="4">
    <source>
        <dbReference type="PROSITE" id="PS50956"/>
    </source>
</evidence>
<dbReference type="InterPro" id="IPR036388">
    <property type="entry name" value="WH-like_DNA-bd_sf"/>
</dbReference>
<dbReference type="Proteomes" id="UP000239485">
    <property type="component" value="Unassembled WGS sequence"/>
</dbReference>
<accession>A0A2S6IUG7</accession>
<evidence type="ECO:0000313" key="6">
    <source>
        <dbReference type="Proteomes" id="UP000239485"/>
    </source>
</evidence>
<dbReference type="Gene3D" id="3.30.70.920">
    <property type="match status" value="1"/>
</dbReference>
<sequence>MGRTSIPPGRASDTMCRVRRLDTTDARILLALDSDPRATVLGLSRLLGLARGTVQAHLERLEADGVLDSFTRRLAPAALGFTVTAFVMVEIHQIRQDRALEGLSQIPEVLEVHGITGESDLMCHVAARDADHLYLVGQAILAVEGVTRTRTSLAMRELVPYRITPLLRGLVE</sequence>
<dbReference type="PRINTS" id="PR00033">
    <property type="entry name" value="HTHASNC"/>
</dbReference>
<dbReference type="InterPro" id="IPR011008">
    <property type="entry name" value="Dimeric_a/b-barrel"/>
</dbReference>
<proteinExistence type="predicted"/>
<dbReference type="AlphaFoldDB" id="A0A2S6IUG7"/>
<feature type="domain" description="HTH asnC-type" evidence="4">
    <location>
        <begin position="21"/>
        <end position="82"/>
    </location>
</feature>
<dbReference type="Pfam" id="PF13412">
    <property type="entry name" value="HTH_24"/>
    <property type="match status" value="1"/>
</dbReference>
<dbReference type="PROSITE" id="PS50956">
    <property type="entry name" value="HTH_ASNC_2"/>
    <property type="match status" value="1"/>
</dbReference>
<keyword evidence="2 5" id="KW-0238">DNA-binding</keyword>
<dbReference type="GO" id="GO:0043565">
    <property type="term" value="F:sequence-specific DNA binding"/>
    <property type="evidence" value="ECO:0007669"/>
    <property type="project" value="InterPro"/>
</dbReference>
<dbReference type="GO" id="GO:0043200">
    <property type="term" value="P:response to amino acid"/>
    <property type="evidence" value="ECO:0007669"/>
    <property type="project" value="TreeGrafter"/>
</dbReference>
<dbReference type="Pfam" id="PF01037">
    <property type="entry name" value="AsnC_trans_reg"/>
    <property type="match status" value="1"/>
</dbReference>